<keyword evidence="4" id="KW-1185">Reference proteome</keyword>
<feature type="transmembrane region" description="Helical" evidence="1">
    <location>
        <begin position="411"/>
        <end position="429"/>
    </location>
</feature>
<feature type="chain" id="PRO_5040277418" evidence="2">
    <location>
        <begin position="19"/>
        <end position="490"/>
    </location>
</feature>
<keyword evidence="1" id="KW-0472">Membrane</keyword>
<evidence type="ECO:0000256" key="1">
    <source>
        <dbReference type="SAM" id="Phobius"/>
    </source>
</evidence>
<keyword evidence="1" id="KW-1133">Transmembrane helix</keyword>
<evidence type="ECO:0000256" key="2">
    <source>
        <dbReference type="SAM" id="SignalP"/>
    </source>
</evidence>
<proteinExistence type="predicted"/>
<feature type="signal peptide" evidence="2">
    <location>
        <begin position="1"/>
        <end position="18"/>
    </location>
</feature>
<dbReference type="AlphaFoldDB" id="A0A9P8Q895"/>
<organism evidence="3 4">
    <name type="scientific">Wickerhamomyces pijperi</name>
    <name type="common">Yeast</name>
    <name type="synonym">Pichia pijperi</name>
    <dbReference type="NCBI Taxonomy" id="599730"/>
    <lineage>
        <taxon>Eukaryota</taxon>
        <taxon>Fungi</taxon>
        <taxon>Dikarya</taxon>
        <taxon>Ascomycota</taxon>
        <taxon>Saccharomycotina</taxon>
        <taxon>Saccharomycetes</taxon>
        <taxon>Phaffomycetales</taxon>
        <taxon>Wickerhamomycetaceae</taxon>
        <taxon>Wickerhamomyces</taxon>
    </lineage>
</organism>
<sequence length="490" mass="56399">MKLRTLLSLSALILTSTAITTSGDKQIRLTRRPDFENDPKVVRYEKKCGLTSTTVEIINLANDLNSYQTDVFIYKVSDFYPGFTSLDLINEDSGFDCFEASSMFENEIQDNKKLVYCKVTCHAHGDIDDQYQEIVDISEKTFIRYFKDARHPEQGNQNISVDVNEDFGYYCALLKHTERSKDTNNYTRLFKVTKNSTPIVKILTEGSDDFRKFHIMMIPVFLTLVCLIAGCYHLLINARIRWNILAAVILYLFNVSFKLFFGKISYRIYYEKAWKVDWFTYSVCDLITLTISIAINLALDSGLIYLLCVNVFENVFNDEISKSVGTLGILFAFVMLRFSLASCGGFPVFEKSPPLLFNFQSEIPAGFWYNFVFYAIFVTFILSISIGRLFQEFYDISYFTLKQNQSMPKKISMLKCIFLLSLLVSYFFLFESLHFSTHNDHKLWTLNAVESYLEKTGGLRYCFMALQGYVLTILGFIGCIAADVLESEAK</sequence>
<gene>
    <name evidence="3" type="ORF">WICPIJ_004144</name>
</gene>
<dbReference type="Proteomes" id="UP000774326">
    <property type="component" value="Unassembled WGS sequence"/>
</dbReference>
<comment type="caution">
    <text evidence="3">The sequence shown here is derived from an EMBL/GenBank/DDBJ whole genome shotgun (WGS) entry which is preliminary data.</text>
</comment>
<feature type="transmembrane region" description="Helical" evidence="1">
    <location>
        <begin position="213"/>
        <end position="235"/>
    </location>
</feature>
<feature type="transmembrane region" description="Helical" evidence="1">
    <location>
        <begin position="286"/>
        <end position="312"/>
    </location>
</feature>
<protein>
    <submittedName>
        <fullName evidence="3">Uncharacterized protein</fullName>
    </submittedName>
</protein>
<evidence type="ECO:0000313" key="3">
    <source>
        <dbReference type="EMBL" id="KAH3684882.1"/>
    </source>
</evidence>
<feature type="transmembrane region" description="Helical" evidence="1">
    <location>
        <begin position="324"/>
        <end position="347"/>
    </location>
</feature>
<dbReference type="EMBL" id="JAEUBG010002286">
    <property type="protein sequence ID" value="KAH3684882.1"/>
    <property type="molecule type" value="Genomic_DNA"/>
</dbReference>
<evidence type="ECO:0000313" key="4">
    <source>
        <dbReference type="Proteomes" id="UP000774326"/>
    </source>
</evidence>
<name>A0A9P8Q895_WICPI</name>
<feature type="transmembrane region" description="Helical" evidence="1">
    <location>
        <begin position="367"/>
        <end position="390"/>
    </location>
</feature>
<reference evidence="3" key="2">
    <citation type="submission" date="2021-01" db="EMBL/GenBank/DDBJ databases">
        <authorList>
            <person name="Schikora-Tamarit M.A."/>
        </authorList>
    </citation>
    <scope>NUCLEOTIDE SEQUENCE</scope>
    <source>
        <strain evidence="3">CBS2887</strain>
    </source>
</reference>
<keyword evidence="2" id="KW-0732">Signal</keyword>
<accession>A0A9P8Q895</accession>
<keyword evidence="1" id="KW-0812">Transmembrane</keyword>
<feature type="transmembrane region" description="Helical" evidence="1">
    <location>
        <begin position="242"/>
        <end position="266"/>
    </location>
</feature>
<reference evidence="3" key="1">
    <citation type="journal article" date="2021" name="Open Biol.">
        <title>Shared evolutionary footprints suggest mitochondrial oxidative damage underlies multiple complex I losses in fungi.</title>
        <authorList>
            <person name="Schikora-Tamarit M.A."/>
            <person name="Marcet-Houben M."/>
            <person name="Nosek J."/>
            <person name="Gabaldon T."/>
        </authorList>
    </citation>
    <scope>NUCLEOTIDE SEQUENCE</scope>
    <source>
        <strain evidence="3">CBS2887</strain>
    </source>
</reference>
<feature type="transmembrane region" description="Helical" evidence="1">
    <location>
        <begin position="466"/>
        <end position="485"/>
    </location>
</feature>